<sequence length="203" mass="22107">MITIVDYGMGNMGSVRNMLLRAGVDSVVTSSAEGIKQATRIILPGVGAFDAAMRRLEQSGLRDALDEKALTEKVPVLGICLGMQLLCNGSEEGTLKGLGWIDAKATRLTHTEELKVPHMGWNVVRPVRPSPLVDNLGEEARFYFVHSYAVHVADPASSLLKCTYGIEFDAAINRGNIYGAQFHPEKSHRFGMAFLKAFADIPC</sequence>
<comment type="catalytic activity">
    <reaction evidence="9 10">
        <text>L-glutamine + H2O = L-glutamate + NH4(+)</text>
        <dbReference type="Rhea" id="RHEA:15889"/>
        <dbReference type="ChEBI" id="CHEBI:15377"/>
        <dbReference type="ChEBI" id="CHEBI:28938"/>
        <dbReference type="ChEBI" id="CHEBI:29985"/>
        <dbReference type="ChEBI" id="CHEBI:58359"/>
        <dbReference type="EC" id="3.5.1.2"/>
    </reaction>
</comment>
<organism evidence="13 14">
    <name type="scientific">Allopontixanthobacter confluentis</name>
    <dbReference type="NCBI Taxonomy" id="1849021"/>
    <lineage>
        <taxon>Bacteria</taxon>
        <taxon>Pseudomonadati</taxon>
        <taxon>Pseudomonadota</taxon>
        <taxon>Alphaproteobacteria</taxon>
        <taxon>Sphingomonadales</taxon>
        <taxon>Erythrobacteraceae</taxon>
        <taxon>Allopontixanthobacter</taxon>
    </lineage>
</organism>
<dbReference type="GO" id="GO:0004359">
    <property type="term" value="F:glutaminase activity"/>
    <property type="evidence" value="ECO:0007669"/>
    <property type="project" value="UniProtKB-EC"/>
</dbReference>
<accession>A0A6L7GIM4</accession>
<keyword evidence="3 10" id="KW-0028">Amino-acid biosynthesis</keyword>
<evidence type="ECO:0000256" key="7">
    <source>
        <dbReference type="ARBA" id="ARBA00023239"/>
    </source>
</evidence>
<keyword evidence="14" id="KW-1185">Reference proteome</keyword>
<evidence type="ECO:0000256" key="2">
    <source>
        <dbReference type="ARBA" id="ARBA00011152"/>
    </source>
</evidence>
<evidence type="ECO:0000256" key="8">
    <source>
        <dbReference type="ARBA" id="ARBA00047838"/>
    </source>
</evidence>
<dbReference type="GO" id="GO:0005737">
    <property type="term" value="C:cytoplasm"/>
    <property type="evidence" value="ECO:0007669"/>
    <property type="project" value="UniProtKB-SubCell"/>
</dbReference>
<feature type="domain" description="Glutamine amidotransferase" evidence="12">
    <location>
        <begin position="4"/>
        <end position="196"/>
    </location>
</feature>
<evidence type="ECO:0000313" key="14">
    <source>
        <dbReference type="Proteomes" id="UP000473531"/>
    </source>
</evidence>
<feature type="active site" evidence="10 11">
    <location>
        <position position="183"/>
    </location>
</feature>
<dbReference type="InterPro" id="IPR017926">
    <property type="entry name" value="GATASE"/>
</dbReference>
<dbReference type="EC" id="3.5.1.2" evidence="10"/>
<dbReference type="RefSeq" id="WP_160601718.1">
    <property type="nucleotide sequence ID" value="NZ_WTYU01000002.1"/>
</dbReference>
<dbReference type="HAMAP" id="MF_00278">
    <property type="entry name" value="HisH"/>
    <property type="match status" value="1"/>
</dbReference>
<dbReference type="Pfam" id="PF00117">
    <property type="entry name" value="GATase"/>
    <property type="match status" value="1"/>
</dbReference>
<dbReference type="PANTHER" id="PTHR42701:SF1">
    <property type="entry name" value="IMIDAZOLE GLYCEROL PHOSPHATE SYNTHASE SUBUNIT HISH"/>
    <property type="match status" value="1"/>
</dbReference>
<keyword evidence="7 10" id="KW-0456">Lyase</keyword>
<dbReference type="InterPro" id="IPR010139">
    <property type="entry name" value="Imidazole-glycPsynth_HisH"/>
</dbReference>
<dbReference type="NCBIfam" id="TIGR01855">
    <property type="entry name" value="IMP_synth_hisH"/>
    <property type="match status" value="1"/>
</dbReference>
<dbReference type="CDD" id="cd01748">
    <property type="entry name" value="GATase1_IGP_Synthase"/>
    <property type="match status" value="1"/>
</dbReference>
<proteinExistence type="inferred from homology"/>
<evidence type="ECO:0000256" key="3">
    <source>
        <dbReference type="ARBA" id="ARBA00022605"/>
    </source>
</evidence>
<dbReference type="PROSITE" id="PS51273">
    <property type="entry name" value="GATASE_TYPE_1"/>
    <property type="match status" value="1"/>
</dbReference>
<gene>
    <name evidence="10 13" type="primary">hisH</name>
    <name evidence="13" type="ORF">GRI44_10380</name>
</gene>
<evidence type="ECO:0000313" key="13">
    <source>
        <dbReference type="EMBL" id="MXP15154.1"/>
    </source>
</evidence>
<feature type="active site" evidence="10 11">
    <location>
        <position position="185"/>
    </location>
</feature>
<name>A0A6L7GIM4_9SPHN</name>
<dbReference type="Proteomes" id="UP000473531">
    <property type="component" value="Unassembled WGS sequence"/>
</dbReference>
<evidence type="ECO:0000256" key="5">
    <source>
        <dbReference type="ARBA" id="ARBA00022962"/>
    </source>
</evidence>
<comment type="pathway">
    <text evidence="1 10">Amino-acid biosynthesis; L-histidine biosynthesis; L-histidine from 5-phospho-alpha-D-ribose 1-diphosphate: step 5/9.</text>
</comment>
<evidence type="ECO:0000256" key="9">
    <source>
        <dbReference type="ARBA" id="ARBA00049534"/>
    </source>
</evidence>
<dbReference type="EC" id="4.3.2.10" evidence="10"/>
<comment type="subcellular location">
    <subcellularLocation>
        <location evidence="10">Cytoplasm</location>
    </subcellularLocation>
</comment>
<dbReference type="UniPathway" id="UPA00031">
    <property type="reaction ID" value="UER00010"/>
</dbReference>
<keyword evidence="10" id="KW-0963">Cytoplasm</keyword>
<keyword evidence="5 10" id="KW-0315">Glutamine amidotransferase</keyword>
<keyword evidence="4 10" id="KW-0378">Hydrolase</keyword>
<dbReference type="AlphaFoldDB" id="A0A6L7GIM4"/>
<dbReference type="PIRSF" id="PIRSF000495">
    <property type="entry name" value="Amidotransf_hisH"/>
    <property type="match status" value="1"/>
</dbReference>
<dbReference type="GO" id="GO:0000105">
    <property type="term" value="P:L-histidine biosynthetic process"/>
    <property type="evidence" value="ECO:0007669"/>
    <property type="project" value="UniProtKB-UniRule"/>
</dbReference>
<dbReference type="GO" id="GO:0016829">
    <property type="term" value="F:lyase activity"/>
    <property type="evidence" value="ECO:0007669"/>
    <property type="project" value="UniProtKB-KW"/>
</dbReference>
<dbReference type="OrthoDB" id="9807137at2"/>
<evidence type="ECO:0000256" key="11">
    <source>
        <dbReference type="PIRSR" id="PIRSR000495-1"/>
    </source>
</evidence>
<comment type="catalytic activity">
    <reaction evidence="8 10">
        <text>5-[(5-phospho-1-deoxy-D-ribulos-1-ylimino)methylamino]-1-(5-phospho-beta-D-ribosyl)imidazole-4-carboxamide + L-glutamine = D-erythro-1-(imidazol-4-yl)glycerol 3-phosphate + 5-amino-1-(5-phospho-beta-D-ribosyl)imidazole-4-carboxamide + L-glutamate + H(+)</text>
        <dbReference type="Rhea" id="RHEA:24793"/>
        <dbReference type="ChEBI" id="CHEBI:15378"/>
        <dbReference type="ChEBI" id="CHEBI:29985"/>
        <dbReference type="ChEBI" id="CHEBI:58278"/>
        <dbReference type="ChEBI" id="CHEBI:58359"/>
        <dbReference type="ChEBI" id="CHEBI:58475"/>
        <dbReference type="ChEBI" id="CHEBI:58525"/>
        <dbReference type="EC" id="4.3.2.10"/>
    </reaction>
</comment>
<dbReference type="Gene3D" id="3.40.50.880">
    <property type="match status" value="1"/>
</dbReference>
<reference evidence="13 14" key="1">
    <citation type="submission" date="2019-12" db="EMBL/GenBank/DDBJ databases">
        <title>Genomic-based taxomic classification of the family Erythrobacteraceae.</title>
        <authorList>
            <person name="Xu L."/>
        </authorList>
    </citation>
    <scope>NUCLEOTIDE SEQUENCE [LARGE SCALE GENOMIC DNA]</scope>
    <source>
        <strain evidence="13 14">KCTC 52259</strain>
    </source>
</reference>
<evidence type="ECO:0000256" key="1">
    <source>
        <dbReference type="ARBA" id="ARBA00005091"/>
    </source>
</evidence>
<protein>
    <recommendedName>
        <fullName evidence="10">Imidazole glycerol phosphate synthase subunit HisH</fullName>
        <ecNumber evidence="10">4.3.2.10</ecNumber>
    </recommendedName>
    <alternativeName>
        <fullName evidence="10">IGP synthase glutaminase subunit</fullName>
        <ecNumber evidence="10">3.5.1.2</ecNumber>
    </alternativeName>
    <alternativeName>
        <fullName evidence="10">IGP synthase subunit HisH</fullName>
    </alternativeName>
    <alternativeName>
        <fullName evidence="10">ImGP synthase subunit HisH</fullName>
        <shortName evidence="10">IGPS subunit HisH</shortName>
    </alternativeName>
</protein>
<comment type="subunit">
    <text evidence="2 10">Heterodimer of HisH and HisF.</text>
</comment>
<evidence type="ECO:0000256" key="4">
    <source>
        <dbReference type="ARBA" id="ARBA00022801"/>
    </source>
</evidence>
<evidence type="ECO:0000256" key="6">
    <source>
        <dbReference type="ARBA" id="ARBA00023102"/>
    </source>
</evidence>
<feature type="active site" description="Nucleophile" evidence="10 11">
    <location>
        <position position="80"/>
    </location>
</feature>
<dbReference type="GO" id="GO:0000107">
    <property type="term" value="F:imidazoleglycerol-phosphate synthase activity"/>
    <property type="evidence" value="ECO:0007669"/>
    <property type="project" value="UniProtKB-UniRule"/>
</dbReference>
<dbReference type="EMBL" id="WTYU01000002">
    <property type="protein sequence ID" value="MXP15154.1"/>
    <property type="molecule type" value="Genomic_DNA"/>
</dbReference>
<evidence type="ECO:0000259" key="12">
    <source>
        <dbReference type="Pfam" id="PF00117"/>
    </source>
</evidence>
<comment type="function">
    <text evidence="10">IGPS catalyzes the conversion of PRFAR and glutamine to IGP, AICAR and glutamate. The HisH subunit catalyzes the hydrolysis of glutamine to glutamate and ammonia as part of the synthesis of IGP and AICAR. The resulting ammonia molecule is channeled to the active site of HisF.</text>
</comment>
<dbReference type="SUPFAM" id="SSF52317">
    <property type="entry name" value="Class I glutamine amidotransferase-like"/>
    <property type="match status" value="1"/>
</dbReference>
<dbReference type="InterPro" id="IPR029062">
    <property type="entry name" value="Class_I_gatase-like"/>
</dbReference>
<comment type="caution">
    <text evidence="13">The sequence shown here is derived from an EMBL/GenBank/DDBJ whole genome shotgun (WGS) entry which is preliminary data.</text>
</comment>
<evidence type="ECO:0000256" key="10">
    <source>
        <dbReference type="HAMAP-Rule" id="MF_00278"/>
    </source>
</evidence>
<keyword evidence="6 10" id="KW-0368">Histidine biosynthesis</keyword>
<dbReference type="PANTHER" id="PTHR42701">
    <property type="entry name" value="IMIDAZOLE GLYCEROL PHOSPHATE SYNTHASE SUBUNIT HISH"/>
    <property type="match status" value="1"/>
</dbReference>